<evidence type="ECO:0000313" key="2">
    <source>
        <dbReference type="EMBL" id="CAN99339.1"/>
    </source>
</evidence>
<dbReference type="KEGG" id="scl:sce9165"/>
<feature type="compositionally biased region" description="Gly residues" evidence="1">
    <location>
        <begin position="257"/>
        <end position="268"/>
    </location>
</feature>
<sequence length="296" mass="31639">MPGSLPALRALQGGGSGKLTQSRTRGTVRYAPPSGAQVAHIIAGGRQVHVRDVARTRAPHPRSRSRSPPPLAPLKRRRRRMAGVWVRVGAVLGSAAMNVSRRLWIAGAACALLMGTTALGCSSNPPPKTAKVQAGDMPEGGDWTGVYYSELYGYLHLVQDNDAIEGRWIRPVKDRWGVLHGTVTGDLIKFTWTEHTIGAIGQSATKEGRGYFKYQRPEGDNVDDRLAGEIGRNKDEVGEPWEAVKQRNMLPDLKSIGGSGASDMGGGDWDSANQEEGAPEPPASPSDEAPAEPPGL</sequence>
<dbReference type="STRING" id="448385.sce9165"/>
<gene>
    <name evidence="2" type="ordered locus">sce9165</name>
</gene>
<dbReference type="Proteomes" id="UP000002139">
    <property type="component" value="Chromosome"/>
</dbReference>
<feature type="compositionally biased region" description="Basic and acidic residues" evidence="1">
    <location>
        <begin position="214"/>
        <end position="245"/>
    </location>
</feature>
<dbReference type="HOGENOM" id="CLU_939761_0_0_7"/>
<proteinExistence type="predicted"/>
<feature type="region of interest" description="Disordered" evidence="1">
    <location>
        <begin position="214"/>
        <end position="296"/>
    </location>
</feature>
<evidence type="ECO:0000256" key="1">
    <source>
        <dbReference type="SAM" id="MobiDB-lite"/>
    </source>
</evidence>
<name>A9GDD1_SORC5</name>
<protein>
    <submittedName>
        <fullName evidence="2">Uncharacterized protein</fullName>
    </submittedName>
</protein>
<feature type="region of interest" description="Disordered" evidence="1">
    <location>
        <begin position="1"/>
        <end position="25"/>
    </location>
</feature>
<keyword evidence="3" id="KW-1185">Reference proteome</keyword>
<organism evidence="2 3">
    <name type="scientific">Sorangium cellulosum (strain So ce56)</name>
    <name type="common">Polyangium cellulosum (strain So ce56)</name>
    <dbReference type="NCBI Taxonomy" id="448385"/>
    <lineage>
        <taxon>Bacteria</taxon>
        <taxon>Pseudomonadati</taxon>
        <taxon>Myxococcota</taxon>
        <taxon>Polyangia</taxon>
        <taxon>Polyangiales</taxon>
        <taxon>Polyangiaceae</taxon>
        <taxon>Sorangium</taxon>
    </lineage>
</organism>
<dbReference type="AlphaFoldDB" id="A9GDD1"/>
<evidence type="ECO:0000313" key="3">
    <source>
        <dbReference type="Proteomes" id="UP000002139"/>
    </source>
</evidence>
<accession>A9GDD1</accession>
<feature type="region of interest" description="Disordered" evidence="1">
    <location>
        <begin position="56"/>
        <end position="76"/>
    </location>
</feature>
<dbReference type="EMBL" id="AM746676">
    <property type="protein sequence ID" value="CAN99339.1"/>
    <property type="molecule type" value="Genomic_DNA"/>
</dbReference>
<reference evidence="2 3" key="1">
    <citation type="journal article" date="2007" name="Nat. Biotechnol.">
        <title>Complete genome sequence of the myxobacterium Sorangium cellulosum.</title>
        <authorList>
            <person name="Schneiker S."/>
            <person name="Perlova O."/>
            <person name="Kaiser O."/>
            <person name="Gerth K."/>
            <person name="Alici A."/>
            <person name="Altmeyer M.O."/>
            <person name="Bartels D."/>
            <person name="Bekel T."/>
            <person name="Beyer S."/>
            <person name="Bode E."/>
            <person name="Bode H.B."/>
            <person name="Bolten C.J."/>
            <person name="Choudhuri J.V."/>
            <person name="Doss S."/>
            <person name="Elnakady Y.A."/>
            <person name="Frank B."/>
            <person name="Gaigalat L."/>
            <person name="Goesmann A."/>
            <person name="Groeger C."/>
            <person name="Gross F."/>
            <person name="Jelsbak L."/>
            <person name="Jelsbak L."/>
            <person name="Kalinowski J."/>
            <person name="Kegler C."/>
            <person name="Knauber T."/>
            <person name="Konietzny S."/>
            <person name="Kopp M."/>
            <person name="Krause L."/>
            <person name="Krug D."/>
            <person name="Linke B."/>
            <person name="Mahmud T."/>
            <person name="Martinez-Arias R."/>
            <person name="McHardy A.C."/>
            <person name="Merai M."/>
            <person name="Meyer F."/>
            <person name="Mormann S."/>
            <person name="Munoz-Dorado J."/>
            <person name="Perez J."/>
            <person name="Pradella S."/>
            <person name="Rachid S."/>
            <person name="Raddatz G."/>
            <person name="Rosenau F."/>
            <person name="Rueckert C."/>
            <person name="Sasse F."/>
            <person name="Scharfe M."/>
            <person name="Schuster S.C."/>
            <person name="Suen G."/>
            <person name="Treuner-Lange A."/>
            <person name="Velicer G.J."/>
            <person name="Vorholter F.-J."/>
            <person name="Weissman K.J."/>
            <person name="Welch R.D."/>
            <person name="Wenzel S.C."/>
            <person name="Whitworth D.E."/>
            <person name="Wilhelm S."/>
            <person name="Wittmann C."/>
            <person name="Bloecker H."/>
            <person name="Puehler A."/>
            <person name="Mueller R."/>
        </authorList>
    </citation>
    <scope>NUCLEOTIDE SEQUENCE [LARGE SCALE GENOMIC DNA]</scope>
    <source>
        <strain evidence="3">So ce56</strain>
    </source>
</reference>